<accession>A0A1Z4F0F2</accession>
<evidence type="ECO:0000313" key="5">
    <source>
        <dbReference type="Proteomes" id="UP000217954"/>
    </source>
</evidence>
<reference evidence="4 5" key="2">
    <citation type="journal article" date="2017" name="Int. J. Syst. Evol. Microbiol.">
        <title>Mycobacterium stephanolepidis sp. nov., a rapidly growing species related to Mycobacterium chelonae, isolated from marine teleost fish, Stephanolepis cirrhifer.</title>
        <authorList>
            <person name="Fukano H."/>
            <person name="Wada S."/>
            <person name="Kurata O."/>
            <person name="Katayama K."/>
            <person name="Fujiwara N."/>
            <person name="Hoshino Y."/>
        </authorList>
    </citation>
    <scope>NUCLEOTIDE SEQUENCE [LARGE SCALE GENOMIC DNA]</scope>
    <source>
        <strain evidence="4 5">NJB0901</strain>
    </source>
</reference>
<keyword evidence="2" id="KW-0547">Nucleotide-binding</keyword>
<keyword evidence="4" id="KW-0418">Kinase</keyword>
<keyword evidence="5" id="KW-1185">Reference proteome</keyword>
<dbReference type="PANTHER" id="PTHR10344">
    <property type="entry name" value="THYMIDYLATE KINASE"/>
    <property type="match status" value="1"/>
</dbReference>
<gene>
    <name evidence="4" type="primary">tmk_1</name>
    <name evidence="4" type="ORF">MSTE_03389</name>
</gene>
<dbReference type="KEGG" id="mste:MSTE_03389"/>
<dbReference type="GO" id="GO:0005737">
    <property type="term" value="C:cytoplasm"/>
    <property type="evidence" value="ECO:0007669"/>
    <property type="project" value="TreeGrafter"/>
</dbReference>
<proteinExistence type="predicted"/>
<dbReference type="GO" id="GO:0004798">
    <property type="term" value="F:dTMP kinase activity"/>
    <property type="evidence" value="ECO:0007669"/>
    <property type="project" value="TreeGrafter"/>
</dbReference>
<dbReference type="GO" id="GO:0006227">
    <property type="term" value="P:dUDP biosynthetic process"/>
    <property type="evidence" value="ECO:0007669"/>
    <property type="project" value="TreeGrafter"/>
</dbReference>
<reference evidence="5" key="1">
    <citation type="journal article" date="2017" name="Genome Announc.">
        <title>Complete Genome Sequence of Mycobacterium stephanolepidis.</title>
        <authorList>
            <person name="Fukano H."/>
            <person name="Yoshida M."/>
            <person name="Katayama Y."/>
            <person name="Omatsu T."/>
            <person name="Mizutani T."/>
            <person name="Kurata O."/>
            <person name="Wada S."/>
            <person name="Hoshino Y."/>
        </authorList>
    </citation>
    <scope>NUCLEOTIDE SEQUENCE [LARGE SCALE GENOMIC DNA]</scope>
    <source>
        <strain evidence="5">NJB0901</strain>
    </source>
</reference>
<evidence type="ECO:0000256" key="1">
    <source>
        <dbReference type="ARBA" id="ARBA00017144"/>
    </source>
</evidence>
<dbReference type="Gene3D" id="3.40.50.300">
    <property type="entry name" value="P-loop containing nucleotide triphosphate hydrolases"/>
    <property type="match status" value="1"/>
</dbReference>
<dbReference type="EMBL" id="AP018165">
    <property type="protein sequence ID" value="BAX98690.1"/>
    <property type="molecule type" value="Genomic_DNA"/>
</dbReference>
<dbReference type="AlphaFoldDB" id="A0A1Z4F0F2"/>
<dbReference type="PANTHER" id="PTHR10344:SF4">
    <property type="entry name" value="UMP-CMP KINASE 2, MITOCHONDRIAL"/>
    <property type="match status" value="1"/>
</dbReference>
<dbReference type="InterPro" id="IPR027417">
    <property type="entry name" value="P-loop_NTPase"/>
</dbReference>
<dbReference type="Proteomes" id="UP000217954">
    <property type="component" value="Chromosome"/>
</dbReference>
<organism evidence="4 5">
    <name type="scientific">[Mycobacterium] stephanolepidis</name>
    <dbReference type="NCBI Taxonomy" id="1520670"/>
    <lineage>
        <taxon>Bacteria</taxon>
        <taxon>Bacillati</taxon>
        <taxon>Actinomycetota</taxon>
        <taxon>Actinomycetes</taxon>
        <taxon>Mycobacteriales</taxon>
        <taxon>Mycobacteriaceae</taxon>
        <taxon>Mycobacteroides</taxon>
    </lineage>
</organism>
<dbReference type="SUPFAM" id="SSF52540">
    <property type="entry name" value="P-loop containing nucleoside triphosphate hydrolases"/>
    <property type="match status" value="1"/>
</dbReference>
<sequence>MQCNPFDVAGRRCSSEETKLIAPKRLICIAGGDGSGKTTQIARLSAALQAQGHTIAPVTIWDAFLDTSVASKLPFRSADIYGYLKLLSPLSRAHFLFHALHLALELAGKRDADTVLLNAYWYKYFATEVAHGGEPSVLRQLAAGFPEPDLTFYLTISPADALARKRQRSDYESGYGDKDEFLAFQERSHATIETLAEEFAWIRLDGTTAPADLTTAMSERIREDS</sequence>
<evidence type="ECO:0000256" key="2">
    <source>
        <dbReference type="ARBA" id="ARBA00022741"/>
    </source>
</evidence>
<dbReference type="GO" id="GO:0006233">
    <property type="term" value="P:dTDP biosynthetic process"/>
    <property type="evidence" value="ECO:0007669"/>
    <property type="project" value="TreeGrafter"/>
</dbReference>
<dbReference type="GO" id="GO:0005524">
    <property type="term" value="F:ATP binding"/>
    <property type="evidence" value="ECO:0007669"/>
    <property type="project" value="UniProtKB-KW"/>
</dbReference>
<evidence type="ECO:0000256" key="3">
    <source>
        <dbReference type="ARBA" id="ARBA00022840"/>
    </source>
</evidence>
<name>A0A1Z4F0F2_9MYCO</name>
<keyword evidence="4" id="KW-0808">Transferase</keyword>
<keyword evidence="3" id="KW-0067">ATP-binding</keyword>
<evidence type="ECO:0000313" key="4">
    <source>
        <dbReference type="EMBL" id="BAX98690.1"/>
    </source>
</evidence>
<dbReference type="GO" id="GO:0006235">
    <property type="term" value="P:dTTP biosynthetic process"/>
    <property type="evidence" value="ECO:0007669"/>
    <property type="project" value="TreeGrafter"/>
</dbReference>
<protein>
    <recommendedName>
        <fullName evidence="1">Thymidylate kinase</fullName>
    </recommendedName>
</protein>